<keyword evidence="4" id="KW-0653">Protein transport</keyword>
<comment type="caution">
    <text evidence="6">The sequence shown here is derived from an EMBL/GenBank/DDBJ whole genome shotgun (WGS) entry which is preliminary data.</text>
</comment>
<keyword evidence="2" id="KW-0853">WD repeat</keyword>
<dbReference type="Proteomes" id="UP000290809">
    <property type="component" value="Unassembled WGS sequence"/>
</dbReference>
<dbReference type="InterPro" id="IPR015943">
    <property type="entry name" value="WD40/YVTN_repeat-like_dom_sf"/>
</dbReference>
<organism evidence="6 7">
    <name type="scientific">Schistosoma bovis</name>
    <name type="common">Blood fluke</name>
    <dbReference type="NCBI Taxonomy" id="6184"/>
    <lineage>
        <taxon>Eukaryota</taxon>
        <taxon>Metazoa</taxon>
        <taxon>Spiralia</taxon>
        <taxon>Lophotrochozoa</taxon>
        <taxon>Platyhelminthes</taxon>
        <taxon>Trematoda</taxon>
        <taxon>Digenea</taxon>
        <taxon>Strigeidida</taxon>
        <taxon>Schistosomatoidea</taxon>
        <taxon>Schistosomatidae</taxon>
        <taxon>Schistosoma</taxon>
    </lineage>
</organism>
<dbReference type="GO" id="GO:0015031">
    <property type="term" value="P:protein transport"/>
    <property type="evidence" value="ECO:0007669"/>
    <property type="project" value="UniProtKB-KW"/>
</dbReference>
<evidence type="ECO:0000256" key="4">
    <source>
        <dbReference type="ARBA" id="ARBA00022927"/>
    </source>
</evidence>
<protein>
    <submittedName>
        <fullName evidence="6">Protein transport protein SEC31</fullName>
    </submittedName>
</protein>
<evidence type="ECO:0000313" key="7">
    <source>
        <dbReference type="Proteomes" id="UP000290809"/>
    </source>
</evidence>
<evidence type="ECO:0000313" key="6">
    <source>
        <dbReference type="EMBL" id="RTG81816.1"/>
    </source>
</evidence>
<dbReference type="SUPFAM" id="SSF50978">
    <property type="entry name" value="WD40 repeat-like"/>
    <property type="match status" value="1"/>
</dbReference>
<dbReference type="PANTHER" id="PTHR13923">
    <property type="entry name" value="SEC31-RELATED PROTEIN"/>
    <property type="match status" value="1"/>
</dbReference>
<feature type="non-terminal residue" evidence="6">
    <location>
        <position position="995"/>
    </location>
</feature>
<dbReference type="GO" id="GO:0005198">
    <property type="term" value="F:structural molecule activity"/>
    <property type="evidence" value="ECO:0007669"/>
    <property type="project" value="TreeGrafter"/>
</dbReference>
<gene>
    <name evidence="6" type="ORF">DC041_0009818</name>
</gene>
<dbReference type="STRING" id="6184.A0A430Q2A4"/>
<evidence type="ECO:0000256" key="1">
    <source>
        <dbReference type="ARBA" id="ARBA00022448"/>
    </source>
</evidence>
<feature type="region of interest" description="Disordered" evidence="5">
    <location>
        <begin position="548"/>
        <end position="588"/>
    </location>
</feature>
<dbReference type="InterPro" id="IPR036322">
    <property type="entry name" value="WD40_repeat_dom_sf"/>
</dbReference>
<dbReference type="GO" id="GO:0090110">
    <property type="term" value="P:COPII-coated vesicle cargo loading"/>
    <property type="evidence" value="ECO:0007669"/>
    <property type="project" value="TreeGrafter"/>
</dbReference>
<keyword evidence="1" id="KW-0813">Transport</keyword>
<evidence type="ECO:0000256" key="3">
    <source>
        <dbReference type="ARBA" id="ARBA00022737"/>
    </source>
</evidence>
<dbReference type="InterPro" id="IPR040251">
    <property type="entry name" value="SEC31-like"/>
</dbReference>
<dbReference type="EMBL" id="QMKO01003143">
    <property type="protein sequence ID" value="RTG81816.1"/>
    <property type="molecule type" value="Genomic_DNA"/>
</dbReference>
<dbReference type="Gene3D" id="2.130.10.10">
    <property type="entry name" value="YVTN repeat-like/Quinoprotein amine dehydrogenase"/>
    <property type="match status" value="1"/>
</dbReference>
<keyword evidence="7" id="KW-1185">Reference proteome</keyword>
<dbReference type="GO" id="GO:0070971">
    <property type="term" value="C:endoplasmic reticulum exit site"/>
    <property type="evidence" value="ECO:0007669"/>
    <property type="project" value="TreeGrafter"/>
</dbReference>
<evidence type="ECO:0000256" key="5">
    <source>
        <dbReference type="SAM" id="MobiDB-lite"/>
    </source>
</evidence>
<name>A0A430Q2A4_SCHBO</name>
<dbReference type="GO" id="GO:0030127">
    <property type="term" value="C:COPII vesicle coat"/>
    <property type="evidence" value="ECO:0007669"/>
    <property type="project" value="TreeGrafter"/>
</dbReference>
<sequence>MKVKELEKFAHSAWSPLSCNRTYLATVTAENDREATDSNINTRATSLLWTAPINNDHLDIGLLIIGSMSGSLYLYDSQKLISMSQNRTSSQITTNTIHKPYHINTIDTIIENNENDNSIMSSCQQLSSIYITENNMSNYLYTSRTINQPLENVNQVAWNPRVQHILCSTSIGRCVIWDLRKSGPVLQLTKTMCQVSSLSSSYDFILVGSDPNNPNANVQLWDLRYPKHMLCLLSHWPPLLSSNLKTTNPLNNYALGNAGTVNSLCWGIPECQKSMNKSNFYDKDMIVMTIGASGALPTLNGNYGTKLNPTYAEMLVVWSVNQALNSTPDNVTCQEAIPEPIFIGRLEGLDDQELVNPLLCFNTLPTNASVQWIPNHPNLICVTQSDGWITVYNLLSGINKQIEQINIERYNKQCILARNSLNLRNSHKVAEVFHNEQLLMDYNNTDNTIIPTTMNSNNNNNDNLQSDSLYPVFMNDPNVNSIDKEQINSGSDQLLLDNPNSMDSVNLSLLQPMPLLRVAPSWLKRPCGVHFAFGGRLVTFSSLTNLQSKRTRTNSSMSSSKRTDPNSRSSDIGSIEQNSTVGTVPDQNHLNSTEVQSYYVFIKCIDAFQLEPSSSPTVQLHSSVNSDTNGSDDQWKNSIQDIIECLISVLDCPNDYLSTVCENAKALFKPMLSNNNNNPSLTNGQGHLDLWNVIQARLDKSTPVKSSLSNLLGYSKQDFQGKYLLFKFSSLSLPNLSTLSIFAIMLTDLHRSKQIELYEDVKLKLYQSLNEISLNNHIIHDPILNSIIMLFNCVLLRTNWLNIIENWPLSDWKTILTALINHLWDQDIELLRKLCSIFAKRLLDNTTNDNNNTNITSFESGLAACICCIIGDDLDHLTESLLLLFLFRLSSSTGINHCTNKSSQLLIHLAIWLIETRFDHNNNNNNNNGSNKQISLLALNLLTKTLSIVELYSQTMNNLIDLRHRIWCNLSMEQQQQQKQQILSNELSQQFLCPY</sequence>
<keyword evidence="3" id="KW-0677">Repeat</keyword>
<reference evidence="6 7" key="1">
    <citation type="journal article" date="2019" name="PLoS Pathog.">
        <title>Genome sequence of the bovine parasite Schistosoma bovis Tanzania.</title>
        <authorList>
            <person name="Oey H."/>
            <person name="Zakrzewski M."/>
            <person name="Gobert G."/>
            <person name="Gravermann K."/>
            <person name="Stoye J."/>
            <person name="Jones M."/>
            <person name="Mcmanus D."/>
            <person name="Krause L."/>
        </authorList>
    </citation>
    <scope>NUCLEOTIDE SEQUENCE [LARGE SCALE GENOMIC DNA]</scope>
    <source>
        <strain evidence="6 7">TAN1997</strain>
    </source>
</reference>
<dbReference type="AlphaFoldDB" id="A0A430Q2A4"/>
<evidence type="ECO:0000256" key="2">
    <source>
        <dbReference type="ARBA" id="ARBA00022574"/>
    </source>
</evidence>
<dbReference type="Gene3D" id="1.25.40.1030">
    <property type="match status" value="2"/>
</dbReference>
<proteinExistence type="predicted"/>
<dbReference type="PANTHER" id="PTHR13923:SF11">
    <property type="entry name" value="SECRETORY 31, ISOFORM D"/>
    <property type="match status" value="1"/>
</dbReference>
<accession>A0A430Q2A4</accession>
<dbReference type="GO" id="GO:0007029">
    <property type="term" value="P:endoplasmic reticulum organization"/>
    <property type="evidence" value="ECO:0007669"/>
    <property type="project" value="TreeGrafter"/>
</dbReference>